<evidence type="ECO:0000313" key="3">
    <source>
        <dbReference type="Proteomes" id="UP000031971"/>
    </source>
</evidence>
<evidence type="ECO:0000313" key="2">
    <source>
        <dbReference type="EMBL" id="KIL98838.1"/>
    </source>
</evidence>
<organism evidence="2 3">
    <name type="scientific">Paramagnetospirillum magnetotacticum MS-1</name>
    <dbReference type="NCBI Taxonomy" id="272627"/>
    <lineage>
        <taxon>Bacteria</taxon>
        <taxon>Pseudomonadati</taxon>
        <taxon>Pseudomonadota</taxon>
        <taxon>Alphaproteobacteria</taxon>
        <taxon>Rhodospirillales</taxon>
        <taxon>Magnetospirillaceae</taxon>
        <taxon>Paramagnetospirillum</taxon>
    </lineage>
</organism>
<dbReference type="RefSeq" id="WP_152619756.1">
    <property type="nucleotide sequence ID" value="NZ_JXSL01000027.1"/>
</dbReference>
<proteinExistence type="predicted"/>
<evidence type="ECO:0000259" key="1">
    <source>
        <dbReference type="Pfam" id="PF12728"/>
    </source>
</evidence>
<name>A0A0C2YUN8_PARME</name>
<keyword evidence="3" id="KW-1185">Reference proteome</keyword>
<feature type="domain" description="Helix-turn-helix" evidence="1">
    <location>
        <begin position="14"/>
        <end position="60"/>
    </location>
</feature>
<protein>
    <recommendedName>
        <fullName evidence="1">Helix-turn-helix domain-containing protein</fullName>
    </recommendedName>
</protein>
<dbReference type="EMBL" id="JXSL01000027">
    <property type="protein sequence ID" value="KIL98838.1"/>
    <property type="molecule type" value="Genomic_DNA"/>
</dbReference>
<accession>A0A0C2YUN8</accession>
<gene>
    <name evidence="2" type="ORF">CCC_02288</name>
</gene>
<dbReference type="InterPro" id="IPR041657">
    <property type="entry name" value="HTH_17"/>
</dbReference>
<dbReference type="Proteomes" id="UP000031971">
    <property type="component" value="Unassembled WGS sequence"/>
</dbReference>
<reference evidence="2 3" key="1">
    <citation type="submission" date="2015-01" db="EMBL/GenBank/DDBJ databases">
        <title>Genome Sequence of Magnetospirillum magnetotacticum Strain MS-1.</title>
        <authorList>
            <person name="Marinov G.K."/>
            <person name="Smalley M.D."/>
            <person name="DeSalvo G."/>
        </authorList>
    </citation>
    <scope>NUCLEOTIDE SEQUENCE [LARGE SCALE GENOMIC DNA]</scope>
    <source>
        <strain evidence="2 3">MS-1</strain>
    </source>
</reference>
<comment type="caution">
    <text evidence="2">The sequence shown here is derived from an EMBL/GenBank/DDBJ whole genome shotgun (WGS) entry which is preliminary data.</text>
</comment>
<dbReference type="SUPFAM" id="SSF46955">
    <property type="entry name" value="Putative DNA-binding domain"/>
    <property type="match status" value="1"/>
</dbReference>
<dbReference type="Pfam" id="PF12728">
    <property type="entry name" value="HTH_17"/>
    <property type="match status" value="1"/>
</dbReference>
<dbReference type="OrthoDB" id="7358859at2"/>
<dbReference type="InterPro" id="IPR009061">
    <property type="entry name" value="DNA-bd_dom_put_sf"/>
</dbReference>
<dbReference type="AlphaFoldDB" id="A0A0C2YUN8"/>
<dbReference type="STRING" id="272627.CCC_02288"/>
<sequence length="76" mass="8547">MGIDVTALDPDFITESEAASILGKTISTLRHWAMDRKGPARISVGRRIVYRKSALLSWLISQETDFSKLRRRSKAA</sequence>